<sequence length="60" mass="6808">EETGNETAEARLTWRQDRKSVGMGQYAKSLLANREKSDLTQNPRLCILEESRAQELNGTL</sequence>
<gene>
    <name evidence="1" type="ORF">CHH61_23770</name>
</gene>
<accession>A0A268RE94</accession>
<feature type="non-terminal residue" evidence="1">
    <location>
        <position position="1"/>
    </location>
</feature>
<name>A0A268RE94_SHOCL</name>
<comment type="caution">
    <text evidence="1">The sequence shown here is derived from an EMBL/GenBank/DDBJ whole genome shotgun (WGS) entry which is preliminary data.</text>
</comment>
<evidence type="ECO:0000313" key="2">
    <source>
        <dbReference type="Proteomes" id="UP000216133"/>
    </source>
</evidence>
<dbReference type="Proteomes" id="UP000216133">
    <property type="component" value="Unassembled WGS sequence"/>
</dbReference>
<evidence type="ECO:0000313" key="1">
    <source>
        <dbReference type="EMBL" id="PAF17851.1"/>
    </source>
</evidence>
<dbReference type="EMBL" id="NPBS01000407">
    <property type="protein sequence ID" value="PAF17851.1"/>
    <property type="molecule type" value="Genomic_DNA"/>
</dbReference>
<proteinExistence type="predicted"/>
<protein>
    <submittedName>
        <fullName evidence="1">Uncharacterized protein</fullName>
    </submittedName>
</protein>
<reference evidence="1 2" key="1">
    <citation type="submission" date="2017-07" db="EMBL/GenBank/DDBJ databases">
        <title>Isolation and whole genome analysis of endospore-forming bacteria from heroin.</title>
        <authorList>
            <person name="Kalinowski J."/>
            <person name="Ahrens B."/>
            <person name="Al-Dilaimi A."/>
            <person name="Winkler A."/>
            <person name="Wibberg D."/>
            <person name="Schleenbecker U."/>
            <person name="Ruckert C."/>
            <person name="Wolfel R."/>
            <person name="Grass G."/>
        </authorList>
    </citation>
    <scope>NUCLEOTIDE SEQUENCE [LARGE SCALE GENOMIC DNA]</scope>
    <source>
        <strain evidence="1 2">7523-2</strain>
    </source>
</reference>
<dbReference type="AlphaFoldDB" id="A0A268RE94"/>
<organism evidence="1 2">
    <name type="scientific">Shouchella clausii</name>
    <name type="common">Alkalihalobacillus clausii</name>
    <dbReference type="NCBI Taxonomy" id="79880"/>
    <lineage>
        <taxon>Bacteria</taxon>
        <taxon>Bacillati</taxon>
        <taxon>Bacillota</taxon>
        <taxon>Bacilli</taxon>
        <taxon>Bacillales</taxon>
        <taxon>Bacillaceae</taxon>
        <taxon>Shouchella</taxon>
    </lineage>
</organism>